<dbReference type="AlphaFoldDB" id="A0AAD5IIK2"/>
<organism evidence="1 2">
    <name type="scientific">Acer negundo</name>
    <name type="common">Box elder</name>
    <dbReference type="NCBI Taxonomy" id="4023"/>
    <lineage>
        <taxon>Eukaryota</taxon>
        <taxon>Viridiplantae</taxon>
        <taxon>Streptophyta</taxon>
        <taxon>Embryophyta</taxon>
        <taxon>Tracheophyta</taxon>
        <taxon>Spermatophyta</taxon>
        <taxon>Magnoliopsida</taxon>
        <taxon>eudicotyledons</taxon>
        <taxon>Gunneridae</taxon>
        <taxon>Pentapetalae</taxon>
        <taxon>rosids</taxon>
        <taxon>malvids</taxon>
        <taxon>Sapindales</taxon>
        <taxon>Sapindaceae</taxon>
        <taxon>Hippocastanoideae</taxon>
        <taxon>Acereae</taxon>
        <taxon>Acer</taxon>
    </lineage>
</organism>
<accession>A0AAD5IIK2</accession>
<dbReference type="EMBL" id="JAJSOW010000105">
    <property type="protein sequence ID" value="KAI9165008.1"/>
    <property type="molecule type" value="Genomic_DNA"/>
</dbReference>
<evidence type="ECO:0000313" key="1">
    <source>
        <dbReference type="EMBL" id="KAI9165008.1"/>
    </source>
</evidence>
<sequence length="67" mass="7563">MLKLSQLKKNTQVKVVVAQLVLSLSLSLTHTVSKEEGEECRNFCLLQHSLLNLIARVSLSESTSYRF</sequence>
<proteinExistence type="predicted"/>
<dbReference type="Proteomes" id="UP001064489">
    <property type="component" value="Chromosome 10"/>
</dbReference>
<keyword evidence="2" id="KW-1185">Reference proteome</keyword>
<gene>
    <name evidence="1" type="ORF">LWI28_005968</name>
</gene>
<protein>
    <submittedName>
        <fullName evidence="1">Uncharacterized protein</fullName>
    </submittedName>
</protein>
<comment type="caution">
    <text evidence="1">The sequence shown here is derived from an EMBL/GenBank/DDBJ whole genome shotgun (WGS) entry which is preliminary data.</text>
</comment>
<evidence type="ECO:0000313" key="2">
    <source>
        <dbReference type="Proteomes" id="UP001064489"/>
    </source>
</evidence>
<name>A0AAD5IIK2_ACENE</name>
<reference evidence="1" key="2">
    <citation type="submission" date="2023-02" db="EMBL/GenBank/DDBJ databases">
        <authorList>
            <person name="Swenson N.G."/>
            <person name="Wegrzyn J.L."/>
            <person name="Mcevoy S.L."/>
        </authorList>
    </citation>
    <scope>NUCLEOTIDE SEQUENCE</scope>
    <source>
        <strain evidence="1">91603</strain>
        <tissue evidence="1">Leaf</tissue>
    </source>
</reference>
<reference evidence="1" key="1">
    <citation type="journal article" date="2022" name="Plant J.">
        <title>Strategies of tolerance reflected in two North American maple genomes.</title>
        <authorList>
            <person name="McEvoy S.L."/>
            <person name="Sezen U.U."/>
            <person name="Trouern-Trend A."/>
            <person name="McMahon S.M."/>
            <person name="Schaberg P.G."/>
            <person name="Yang J."/>
            <person name="Wegrzyn J.L."/>
            <person name="Swenson N.G."/>
        </authorList>
    </citation>
    <scope>NUCLEOTIDE SEQUENCE</scope>
    <source>
        <strain evidence="1">91603</strain>
    </source>
</reference>